<dbReference type="Proteomes" id="UP001178507">
    <property type="component" value="Unassembled WGS sequence"/>
</dbReference>
<dbReference type="AlphaFoldDB" id="A0AA36HRZ0"/>
<organism evidence="2 3">
    <name type="scientific">Effrenium voratum</name>
    <dbReference type="NCBI Taxonomy" id="2562239"/>
    <lineage>
        <taxon>Eukaryota</taxon>
        <taxon>Sar</taxon>
        <taxon>Alveolata</taxon>
        <taxon>Dinophyceae</taxon>
        <taxon>Suessiales</taxon>
        <taxon>Symbiodiniaceae</taxon>
        <taxon>Effrenium</taxon>
    </lineage>
</organism>
<feature type="region of interest" description="Disordered" evidence="1">
    <location>
        <begin position="155"/>
        <end position="244"/>
    </location>
</feature>
<keyword evidence="3" id="KW-1185">Reference proteome</keyword>
<reference evidence="2" key="1">
    <citation type="submission" date="2023-08" db="EMBL/GenBank/DDBJ databases">
        <authorList>
            <person name="Chen Y."/>
            <person name="Shah S."/>
            <person name="Dougan E. K."/>
            <person name="Thang M."/>
            <person name="Chan C."/>
        </authorList>
    </citation>
    <scope>NUCLEOTIDE SEQUENCE</scope>
</reference>
<dbReference type="EMBL" id="CAUJNA010000178">
    <property type="protein sequence ID" value="CAJ1373143.1"/>
    <property type="molecule type" value="Genomic_DNA"/>
</dbReference>
<evidence type="ECO:0000256" key="1">
    <source>
        <dbReference type="SAM" id="MobiDB-lite"/>
    </source>
</evidence>
<protein>
    <submittedName>
        <fullName evidence="2">Uncharacterized protein</fullName>
    </submittedName>
</protein>
<gene>
    <name evidence="2" type="ORF">EVOR1521_LOCUS3049</name>
</gene>
<evidence type="ECO:0000313" key="3">
    <source>
        <dbReference type="Proteomes" id="UP001178507"/>
    </source>
</evidence>
<sequence>MSGAGEPSLPSLLAEVSELLRSSTLMENKRETIFELLRRSCLKSARDGALDSVSDAAAEDGWYFLLMIRRKSPVRKRRVDECLKALSSSQRWMQRLQTKKLQDFLAQDAESQKLLCGDTAGSNPFANAASAAPVCSPKAAAGTLVFSAAYEGAVGDQGPPKGEGEEGAELIRSTVSRRRSGKASPRQPKRAWSLSRNTTYGITEKIGSGAKTAYSKAREFDEKHQVTSKTASKNPFGAPQTARF</sequence>
<feature type="compositionally biased region" description="Basic and acidic residues" evidence="1">
    <location>
        <begin position="216"/>
        <end position="225"/>
    </location>
</feature>
<accession>A0AA36HRZ0</accession>
<proteinExistence type="predicted"/>
<name>A0AA36HRZ0_9DINO</name>
<comment type="caution">
    <text evidence="2">The sequence shown here is derived from an EMBL/GenBank/DDBJ whole genome shotgun (WGS) entry which is preliminary data.</text>
</comment>
<evidence type="ECO:0000313" key="2">
    <source>
        <dbReference type="EMBL" id="CAJ1373143.1"/>
    </source>
</evidence>